<proteinExistence type="predicted"/>
<name>A0ABQ7K2B0_9FUNG</name>
<dbReference type="Proteomes" id="UP001194696">
    <property type="component" value="Unassembled WGS sequence"/>
</dbReference>
<keyword evidence="2" id="KW-1185">Reference proteome</keyword>
<dbReference type="EMBL" id="JAAAIM010000367">
    <property type="protein sequence ID" value="KAG0289106.1"/>
    <property type="molecule type" value="Genomic_DNA"/>
</dbReference>
<protein>
    <submittedName>
        <fullName evidence="1">Uncharacterized protein</fullName>
    </submittedName>
</protein>
<gene>
    <name evidence="1" type="ORF">BGZ96_007247</name>
</gene>
<evidence type="ECO:0000313" key="2">
    <source>
        <dbReference type="Proteomes" id="UP001194696"/>
    </source>
</evidence>
<reference evidence="1 2" key="1">
    <citation type="journal article" date="2020" name="Fungal Divers.">
        <title>Resolving the Mortierellaceae phylogeny through synthesis of multi-gene phylogenetics and phylogenomics.</title>
        <authorList>
            <person name="Vandepol N."/>
            <person name="Liber J."/>
            <person name="Desiro A."/>
            <person name="Na H."/>
            <person name="Kennedy M."/>
            <person name="Barry K."/>
            <person name="Grigoriev I.V."/>
            <person name="Miller A.N."/>
            <person name="O'Donnell K."/>
            <person name="Stajich J.E."/>
            <person name="Bonito G."/>
        </authorList>
    </citation>
    <scope>NUCLEOTIDE SEQUENCE [LARGE SCALE GENOMIC DNA]</scope>
    <source>
        <strain evidence="1 2">AD045</strain>
    </source>
</reference>
<evidence type="ECO:0000313" key="1">
    <source>
        <dbReference type="EMBL" id="KAG0289106.1"/>
    </source>
</evidence>
<sequence>MTTCSRLCTQLAGGLFVGENSSLRLSDNARFVLDKIAPSQSGIVLATMNKLLKYWNVDGAKFESMPEKYTKARRIVQLERSELEMTALCRHSLPTTDFSLMLYDVGIVYGGLMFKASGLQAWEDAGLLLVDTLFPDYWRSWSVYGDEWDAYEKAGRNVTSLPDRVVELIKVSTLFNSCTNAVELRSNNVGYPLGIRDVANALTYKSFESAGYGVASIYAYVHDIRFETDKLVFAGWLIILSHDVFDYPRDCYEENYSSSCMILHGLNEDGFSLGCAVLFAVWNSLDRFDDETARLFEYCISTSTAGNLSIPRYNGKEQLIDCTTSGEWSMSVKATAVNIVKYMTGVSICWPQSVAITTIGDNTYADYHRTAVTCLYESTAEHVAGLCIEWANEIINSTIIRDRTIEYVKRVNTLPAAWA</sequence>
<organism evidence="1 2">
    <name type="scientific">Linnemannia gamsii</name>
    <dbReference type="NCBI Taxonomy" id="64522"/>
    <lineage>
        <taxon>Eukaryota</taxon>
        <taxon>Fungi</taxon>
        <taxon>Fungi incertae sedis</taxon>
        <taxon>Mucoromycota</taxon>
        <taxon>Mortierellomycotina</taxon>
        <taxon>Mortierellomycetes</taxon>
        <taxon>Mortierellales</taxon>
        <taxon>Mortierellaceae</taxon>
        <taxon>Linnemannia</taxon>
    </lineage>
</organism>
<accession>A0ABQ7K2B0</accession>
<comment type="caution">
    <text evidence="1">The sequence shown here is derived from an EMBL/GenBank/DDBJ whole genome shotgun (WGS) entry which is preliminary data.</text>
</comment>